<feature type="compositionally biased region" description="Polar residues" evidence="1">
    <location>
        <begin position="610"/>
        <end position="622"/>
    </location>
</feature>
<feature type="compositionally biased region" description="Basic and acidic residues" evidence="1">
    <location>
        <begin position="324"/>
        <end position="342"/>
    </location>
</feature>
<protein>
    <recommendedName>
        <fullName evidence="2">DUF7587 domain-containing protein</fullName>
    </recommendedName>
</protein>
<dbReference type="PANTHER" id="PTHR40781">
    <property type="match status" value="1"/>
</dbReference>
<dbReference type="EMBL" id="WIQZ01000041">
    <property type="protein sequence ID" value="KAF3133212.1"/>
    <property type="molecule type" value="Genomic_DNA"/>
</dbReference>
<accession>A0A7C8NRL9</accession>
<dbReference type="AlphaFoldDB" id="A0A7C8NRL9"/>
<feature type="region of interest" description="Disordered" evidence="1">
    <location>
        <begin position="314"/>
        <end position="367"/>
    </location>
</feature>
<evidence type="ECO:0000313" key="4">
    <source>
        <dbReference type="Proteomes" id="UP000480548"/>
    </source>
</evidence>
<dbReference type="SUPFAM" id="SSF56399">
    <property type="entry name" value="ADP-ribosylation"/>
    <property type="match status" value="1"/>
</dbReference>
<dbReference type="Gene3D" id="3.90.210.10">
    <property type="entry name" value="Heat-Labile Enterotoxin, subunit A"/>
    <property type="match status" value="1"/>
</dbReference>
<feature type="region of interest" description="Disordered" evidence="1">
    <location>
        <begin position="601"/>
        <end position="642"/>
    </location>
</feature>
<feature type="domain" description="DUF7587" evidence="2">
    <location>
        <begin position="104"/>
        <end position="239"/>
    </location>
</feature>
<organism evidence="3 4">
    <name type="scientific">Orbilia oligospora</name>
    <name type="common">Nematode-trapping fungus</name>
    <name type="synonym">Arthrobotrys oligospora</name>
    <dbReference type="NCBI Taxonomy" id="2813651"/>
    <lineage>
        <taxon>Eukaryota</taxon>
        <taxon>Fungi</taxon>
        <taxon>Dikarya</taxon>
        <taxon>Ascomycota</taxon>
        <taxon>Pezizomycotina</taxon>
        <taxon>Orbiliomycetes</taxon>
        <taxon>Orbiliales</taxon>
        <taxon>Orbiliaceae</taxon>
        <taxon>Orbilia</taxon>
    </lineage>
</organism>
<evidence type="ECO:0000313" key="3">
    <source>
        <dbReference type="EMBL" id="KAF3133212.1"/>
    </source>
</evidence>
<reference evidence="3 4" key="1">
    <citation type="submission" date="2019-06" db="EMBL/GenBank/DDBJ databases">
        <authorList>
            <person name="Palmer J.M."/>
        </authorList>
    </citation>
    <scope>NUCLEOTIDE SEQUENCE [LARGE SCALE GENOMIC DNA]</scope>
    <source>
        <strain evidence="3 4">TWF703</strain>
    </source>
</reference>
<gene>
    <name evidence="3" type="ORF">TWF703_007055</name>
</gene>
<feature type="compositionally biased region" description="Low complexity" evidence="1">
    <location>
        <begin position="343"/>
        <end position="362"/>
    </location>
</feature>
<name>A0A7C8NRL9_ORBOL</name>
<feature type="compositionally biased region" description="Acidic residues" evidence="1">
    <location>
        <begin position="33"/>
        <end position="75"/>
    </location>
</feature>
<sequence length="689" mass="79346">MANLNSNTAIKLTWSQLLNLYDDYLVYDHTDDYNDDTEVYNDTDDDNDDTEVNDTDDDNYNDDDYNNYILDDDDDYNDDFNDDYIDYILDGGGNEVPILPEKEFPRILYRVHYSESVTQYSHEGGFLANDQYSLGPVKLEEFHNHLNWRSRTPSRFISTFSDRSHAFAWARNWQQKHPYGWYFIMTIEPHRTDKIYHMETVIECSGVGIPSDCPLQRTQPDEYLFFRQIPENRIIELFDPDMKDPLESWSSAHELSVAPYRRVEEIARAEQDIYSVDNDIIPCPNLTGHHIEPPSLIPRPNFNHVESTIDAAIHDDPFAATQRGRLESRSPQKRRRIEDHSASSRSSSSASSSKSESDATSSMGVKTESRRTTNNCCWLCGNSKSTLDVAYVIPKSNKEFESDYERGYFLFASLSSLENSIPLCKLCHDAFDRVPPFFSVIPTDLQYFIDFEEEDFKRRKGLLESSVGTTIPPSNLRRIVPTGEMYQRHMELLEEVDAKSQPHNYEKEPMDEPVRYIGGPYDVYLRVNYFPFIDIPPGKFLRAQHPHWHGSPTAMIMHAMRNLARADGWTTMSRPIKRQLDELQYLWSWEPKAKASSLSMLSNLSSTSSPQATNKSASSQKSGPEDVRELDPSANPVVLPLPSSNFARKETSYREVSWQWGPASSSNDAILLLSNVEERCRVRRESQSS</sequence>
<evidence type="ECO:0000259" key="2">
    <source>
        <dbReference type="Pfam" id="PF24494"/>
    </source>
</evidence>
<dbReference type="Proteomes" id="UP000480548">
    <property type="component" value="Unassembled WGS sequence"/>
</dbReference>
<feature type="region of interest" description="Disordered" evidence="1">
    <location>
        <begin position="32"/>
        <end position="75"/>
    </location>
</feature>
<dbReference type="InterPro" id="IPR056009">
    <property type="entry name" value="DUF7587"/>
</dbReference>
<comment type="caution">
    <text evidence="3">The sequence shown here is derived from an EMBL/GenBank/DDBJ whole genome shotgun (WGS) entry which is preliminary data.</text>
</comment>
<proteinExistence type="predicted"/>
<evidence type="ECO:0000256" key="1">
    <source>
        <dbReference type="SAM" id="MobiDB-lite"/>
    </source>
</evidence>
<dbReference type="Pfam" id="PF24494">
    <property type="entry name" value="DUF7587"/>
    <property type="match status" value="1"/>
</dbReference>
<dbReference type="PANTHER" id="PTHR40781:SF1">
    <property type="match status" value="1"/>
</dbReference>